<dbReference type="InterPro" id="IPR036013">
    <property type="entry name" value="Band_7/SPFH_dom_sf"/>
</dbReference>
<feature type="transmembrane region" description="Helical" evidence="6">
    <location>
        <begin position="44"/>
        <end position="66"/>
    </location>
</feature>
<dbReference type="GO" id="GO:0016020">
    <property type="term" value="C:membrane"/>
    <property type="evidence" value="ECO:0007669"/>
    <property type="project" value="UniProtKB-SubCell"/>
</dbReference>
<dbReference type="SMART" id="SM00244">
    <property type="entry name" value="PHB"/>
    <property type="match status" value="1"/>
</dbReference>
<protein>
    <recommendedName>
        <fullName evidence="6">Protein HflK</fullName>
    </recommendedName>
</protein>
<keyword evidence="9" id="KW-1185">Reference proteome</keyword>
<dbReference type="InterPro" id="IPR010201">
    <property type="entry name" value="HflK"/>
</dbReference>
<dbReference type="InterPro" id="IPR020980">
    <property type="entry name" value="Membrane_HflK_N"/>
</dbReference>
<dbReference type="PANTHER" id="PTHR43327">
    <property type="entry name" value="STOMATIN-LIKE PROTEIN 2, MITOCHONDRIAL"/>
    <property type="match status" value="1"/>
</dbReference>
<dbReference type="AlphaFoldDB" id="A0A368HCF2"/>
<dbReference type="InterPro" id="IPR050710">
    <property type="entry name" value="Band7/mec-2_domain"/>
</dbReference>
<dbReference type="Pfam" id="PF12221">
    <property type="entry name" value="HflK_N"/>
    <property type="match status" value="1"/>
</dbReference>
<evidence type="ECO:0000256" key="1">
    <source>
        <dbReference type="ARBA" id="ARBA00004167"/>
    </source>
</evidence>
<keyword evidence="3 6" id="KW-0812">Transmembrane</keyword>
<evidence type="ECO:0000259" key="7">
    <source>
        <dbReference type="SMART" id="SM00244"/>
    </source>
</evidence>
<comment type="subunit">
    <text evidence="6">HflC and HflK may interact to form a multimeric complex.</text>
</comment>
<comment type="function">
    <text evidence="6">HflC and HflK could encode or regulate a protease.</text>
</comment>
<dbReference type="GO" id="GO:0008233">
    <property type="term" value="F:peptidase activity"/>
    <property type="evidence" value="ECO:0007669"/>
    <property type="project" value="UniProtKB-KW"/>
</dbReference>
<gene>
    <name evidence="8" type="primary">hflK</name>
    <name evidence="8" type="ORF">C4900_09625</name>
</gene>
<evidence type="ECO:0000313" key="8">
    <source>
        <dbReference type="EMBL" id="RCN56113.1"/>
    </source>
</evidence>
<keyword evidence="4 6" id="KW-1133">Transmembrane helix</keyword>
<feature type="domain" description="Band 7" evidence="7">
    <location>
        <begin position="61"/>
        <end position="238"/>
    </location>
</feature>
<dbReference type="CDD" id="cd03404">
    <property type="entry name" value="SPFH_HflK"/>
    <property type="match status" value="1"/>
</dbReference>
<evidence type="ECO:0000256" key="5">
    <source>
        <dbReference type="ARBA" id="ARBA00023136"/>
    </source>
</evidence>
<accession>A0A368HCF2</accession>
<evidence type="ECO:0000256" key="6">
    <source>
        <dbReference type="RuleBase" id="RU364113"/>
    </source>
</evidence>
<comment type="similarity">
    <text evidence="2 6">Belongs to the band 7/mec-2 family. HflK subfamily.</text>
</comment>
<dbReference type="GO" id="GO:0006508">
    <property type="term" value="P:proteolysis"/>
    <property type="evidence" value="ECO:0007669"/>
    <property type="project" value="UniProtKB-KW"/>
</dbReference>
<keyword evidence="5 6" id="KW-0472">Membrane</keyword>
<reference evidence="8 9" key="1">
    <citation type="submission" date="2018-02" db="EMBL/GenBank/DDBJ databases">
        <title>Insights into the biology of acidophilic members of the Acidiferrobacteraceae family derived from comparative genomic analyses.</title>
        <authorList>
            <person name="Issotta F."/>
            <person name="Thyssen C."/>
            <person name="Mena C."/>
            <person name="Moya A."/>
            <person name="Bellenberg S."/>
            <person name="Sproer C."/>
            <person name="Covarrubias P.C."/>
            <person name="Sand W."/>
            <person name="Quatrini R."/>
            <person name="Vera M."/>
        </authorList>
    </citation>
    <scope>NUCLEOTIDE SEQUENCE [LARGE SCALE GENOMIC DNA]</scope>
    <source>
        <strain evidence="9">m-1</strain>
    </source>
</reference>
<dbReference type="EMBL" id="PSYR01000002">
    <property type="protein sequence ID" value="RCN56113.1"/>
    <property type="molecule type" value="Genomic_DNA"/>
</dbReference>
<dbReference type="SUPFAM" id="SSF117892">
    <property type="entry name" value="Band 7/SPFH domain"/>
    <property type="match status" value="1"/>
</dbReference>
<organism evidence="8 9">
    <name type="scientific">Acidiferrobacter thiooxydans</name>
    <dbReference type="NCBI Taxonomy" id="163359"/>
    <lineage>
        <taxon>Bacteria</taxon>
        <taxon>Pseudomonadati</taxon>
        <taxon>Pseudomonadota</taxon>
        <taxon>Gammaproteobacteria</taxon>
        <taxon>Acidiferrobacterales</taxon>
        <taxon>Acidiferrobacteraceae</taxon>
        <taxon>Acidiferrobacter</taxon>
    </lineage>
</organism>
<sequence length="359" mass="39327">MGWNDPGRGQDPWGRRGASGPFDLDAIIQRLWRRLRRHRGAPPPWVFGVTAFAVMAGWLVTGFYSVPQGDRAVLLQFGQAVRVTRPGAHWRWPAPLASDRVVSIRQIHVVAVGYRPVSKLYEGEPAPAEAAMLTGDQGIVRLQFAIQYRIVDPRHYLFNVDHPRKAIARAAEAVMRQAVADSSSNAVLAHDAHQLAATVKTRLQDLLDRYGAGVHVVAIKIQKATPPKSVLAALEKVVRAREDAKRYASEAQAYADSILPKASADGVAMIDKAHIYRAHVMAKARARSARFLALAKIYERAPLVTRERLLIDAMARVYRKAHKVMVSGTSHTVVDVPMASPAKPPVLAGRAPAGAGTKR</sequence>
<name>A0A368HCF2_9GAMM</name>
<evidence type="ECO:0000256" key="3">
    <source>
        <dbReference type="ARBA" id="ARBA00022692"/>
    </source>
</evidence>
<dbReference type="Gene3D" id="3.30.479.30">
    <property type="entry name" value="Band 7 domain"/>
    <property type="match status" value="1"/>
</dbReference>
<dbReference type="InterPro" id="IPR001107">
    <property type="entry name" value="Band_7"/>
</dbReference>
<evidence type="ECO:0000256" key="4">
    <source>
        <dbReference type="ARBA" id="ARBA00022989"/>
    </source>
</evidence>
<dbReference type="Pfam" id="PF01145">
    <property type="entry name" value="Band_7"/>
    <property type="match status" value="1"/>
</dbReference>
<dbReference type="Proteomes" id="UP000253250">
    <property type="component" value="Unassembled WGS sequence"/>
</dbReference>
<comment type="subcellular location">
    <subcellularLocation>
        <location evidence="1">Membrane</location>
        <topology evidence="1">Single-pass membrane protein</topology>
    </subcellularLocation>
</comment>
<keyword evidence="8" id="KW-0378">Hydrolase</keyword>
<comment type="caution">
    <text evidence="8">The sequence shown here is derived from an EMBL/GenBank/DDBJ whole genome shotgun (WGS) entry which is preliminary data.</text>
</comment>
<dbReference type="PANTHER" id="PTHR43327:SF2">
    <property type="entry name" value="MODULATOR OF FTSH PROTEASE HFLK"/>
    <property type="match status" value="1"/>
</dbReference>
<evidence type="ECO:0000313" key="9">
    <source>
        <dbReference type="Proteomes" id="UP000253250"/>
    </source>
</evidence>
<dbReference type="OrthoDB" id="9779595at2"/>
<evidence type="ECO:0000256" key="2">
    <source>
        <dbReference type="ARBA" id="ARBA00006971"/>
    </source>
</evidence>
<keyword evidence="8" id="KW-0645">Protease</keyword>
<proteinExistence type="inferred from homology"/>
<dbReference type="NCBIfam" id="TIGR01933">
    <property type="entry name" value="hflK"/>
    <property type="match status" value="1"/>
</dbReference>